<keyword evidence="3" id="KW-0812">Transmembrane</keyword>
<dbReference type="eggNOG" id="KOG2848">
    <property type="taxonomic scope" value="Eukaryota"/>
</dbReference>
<sequence>MAILFFKSILYHTRFWAKLLLYYWTLFISAFSGVVLSIILFVLGKSNISQWGVARICNTISAPALNLKIHVENEHFMRVRPCVFISNHQSELDILLLGRLFPKYCSIVSKKSLKYVPFLGWFMILSKTIFIDRAKRENSIKIFEEVSGQIKANKVNVRHWLIIIKLSIKSKVYGFLLRERDQDLKVLIFCRLKKGHFI</sequence>
<dbReference type="GeneID" id="19896487"/>
<protein>
    <recommendedName>
        <fullName evidence="4">Phospholipid/glycerol acyltransferase domain-containing protein</fullName>
    </recommendedName>
</protein>
<evidence type="ECO:0000313" key="6">
    <source>
        <dbReference type="Proteomes" id="UP000011958"/>
    </source>
</evidence>
<evidence type="ECO:0000259" key="4">
    <source>
        <dbReference type="SMART" id="SM00563"/>
    </source>
</evidence>
<gene>
    <name evidence="5" type="ORF">PNEG_02798</name>
</gene>
<dbReference type="EMBL" id="AFWA02000007">
    <property type="protein sequence ID" value="EMR09025.1"/>
    <property type="molecule type" value="Genomic_DNA"/>
</dbReference>
<dbReference type="PANTHER" id="PTHR10434">
    <property type="entry name" value="1-ACYL-SN-GLYCEROL-3-PHOSPHATE ACYLTRANSFERASE"/>
    <property type="match status" value="1"/>
</dbReference>
<evidence type="ECO:0000256" key="3">
    <source>
        <dbReference type="SAM" id="Phobius"/>
    </source>
</evidence>
<dbReference type="InterPro" id="IPR002123">
    <property type="entry name" value="Plipid/glycerol_acylTrfase"/>
</dbReference>
<dbReference type="GO" id="GO:0005783">
    <property type="term" value="C:endoplasmic reticulum"/>
    <property type="evidence" value="ECO:0007669"/>
    <property type="project" value="TreeGrafter"/>
</dbReference>
<evidence type="ECO:0000256" key="2">
    <source>
        <dbReference type="ARBA" id="ARBA00023315"/>
    </source>
</evidence>
<keyword evidence="6" id="KW-1185">Reference proteome</keyword>
<reference evidence="6" key="1">
    <citation type="journal article" date="2016" name="Nat. Commun.">
        <title>Genome analysis of three Pneumocystis species reveals adaptation mechanisms to life exclusively in mammalian hosts.</title>
        <authorList>
            <person name="Ma L."/>
            <person name="Chen Z."/>
            <person name="Huang D.W."/>
            <person name="Kutty G."/>
            <person name="Ishihara M."/>
            <person name="Wang H."/>
            <person name="Abouelleil A."/>
            <person name="Bishop L."/>
            <person name="Davey E."/>
            <person name="Deng R."/>
            <person name="Deng X."/>
            <person name="Fan L."/>
            <person name="Fantoni G."/>
            <person name="Fitzgerald M."/>
            <person name="Gogineni E."/>
            <person name="Goldberg J.M."/>
            <person name="Handley G."/>
            <person name="Hu X."/>
            <person name="Huber C."/>
            <person name="Jiao X."/>
            <person name="Jones K."/>
            <person name="Levin J.Z."/>
            <person name="Liu Y."/>
            <person name="Macdonald P."/>
            <person name="Melnikov A."/>
            <person name="Raley C."/>
            <person name="Sassi M."/>
            <person name="Sherman B.T."/>
            <person name="Song X."/>
            <person name="Sykes S."/>
            <person name="Tran B."/>
            <person name="Walsh L."/>
            <person name="Xia Y."/>
            <person name="Yang J."/>
            <person name="Young S."/>
            <person name="Zeng Q."/>
            <person name="Zheng X."/>
            <person name="Stephens R."/>
            <person name="Nusbaum C."/>
            <person name="Birren B.W."/>
            <person name="Azadi P."/>
            <person name="Lempicki R.A."/>
            <person name="Cuomo C.A."/>
            <person name="Kovacs J.A."/>
        </authorList>
    </citation>
    <scope>NUCLEOTIDE SEQUENCE [LARGE SCALE GENOMIC DNA]</scope>
    <source>
        <strain evidence="6">B123</strain>
    </source>
</reference>
<dbReference type="Proteomes" id="UP000011958">
    <property type="component" value="Unassembled WGS sequence"/>
</dbReference>
<keyword evidence="3" id="KW-1133">Transmembrane helix</keyword>
<dbReference type="HOGENOM" id="CLU_1378654_0_0_1"/>
<keyword evidence="2" id="KW-0012">Acyltransferase</keyword>
<dbReference type="SMART" id="SM00563">
    <property type="entry name" value="PlsC"/>
    <property type="match status" value="1"/>
</dbReference>
<evidence type="ECO:0000313" key="5">
    <source>
        <dbReference type="EMBL" id="EMR09025.1"/>
    </source>
</evidence>
<dbReference type="GO" id="GO:0003841">
    <property type="term" value="F:1-acylglycerol-3-phosphate O-acyltransferase activity"/>
    <property type="evidence" value="ECO:0007669"/>
    <property type="project" value="TreeGrafter"/>
</dbReference>
<name>M7P571_PNEMU</name>
<evidence type="ECO:0000256" key="1">
    <source>
        <dbReference type="ARBA" id="ARBA00022679"/>
    </source>
</evidence>
<keyword evidence="3" id="KW-0472">Membrane</keyword>
<dbReference type="SUPFAM" id="SSF69593">
    <property type="entry name" value="Glycerol-3-phosphate (1)-acyltransferase"/>
    <property type="match status" value="1"/>
</dbReference>
<dbReference type="STRING" id="1069680.M7P571"/>
<dbReference type="PANTHER" id="PTHR10434:SF11">
    <property type="entry name" value="1-ACYL-SN-GLYCEROL-3-PHOSPHATE ACYLTRANSFERASE"/>
    <property type="match status" value="1"/>
</dbReference>
<comment type="caution">
    <text evidence="5">The sequence shown here is derived from an EMBL/GenBank/DDBJ whole genome shotgun (WGS) entry which is preliminary data.</text>
</comment>
<dbReference type="VEuPathDB" id="FungiDB:PNEG_02798"/>
<accession>M7P571</accession>
<dbReference type="RefSeq" id="XP_007874831.1">
    <property type="nucleotide sequence ID" value="XM_007876640.1"/>
</dbReference>
<dbReference type="OrthoDB" id="202234at2759"/>
<proteinExistence type="predicted"/>
<dbReference type="AlphaFoldDB" id="M7P571"/>
<feature type="domain" description="Phospholipid/glycerol acyltransferase" evidence="4">
    <location>
        <begin position="82"/>
        <end position="196"/>
    </location>
</feature>
<keyword evidence="1" id="KW-0808">Transferase</keyword>
<dbReference type="CDD" id="cd07989">
    <property type="entry name" value="LPLAT_AGPAT-like"/>
    <property type="match status" value="1"/>
</dbReference>
<organism evidence="5 6">
    <name type="scientific">Pneumocystis murina (strain B123)</name>
    <name type="common">Mouse pneumocystis pneumonia agent</name>
    <name type="synonym">Pneumocystis carinii f. sp. muris</name>
    <dbReference type="NCBI Taxonomy" id="1069680"/>
    <lineage>
        <taxon>Eukaryota</taxon>
        <taxon>Fungi</taxon>
        <taxon>Dikarya</taxon>
        <taxon>Ascomycota</taxon>
        <taxon>Taphrinomycotina</taxon>
        <taxon>Pneumocystomycetes</taxon>
        <taxon>Pneumocystaceae</taxon>
        <taxon>Pneumocystis</taxon>
    </lineage>
</organism>
<dbReference type="Pfam" id="PF01553">
    <property type="entry name" value="Acyltransferase"/>
    <property type="match status" value="1"/>
</dbReference>
<feature type="transmembrane region" description="Helical" evidence="3">
    <location>
        <begin position="20"/>
        <end position="43"/>
    </location>
</feature>
<dbReference type="GO" id="GO:0006654">
    <property type="term" value="P:phosphatidic acid biosynthetic process"/>
    <property type="evidence" value="ECO:0007669"/>
    <property type="project" value="TreeGrafter"/>
</dbReference>